<dbReference type="Pfam" id="PF13508">
    <property type="entry name" value="Acetyltransf_7"/>
    <property type="match status" value="1"/>
</dbReference>
<protein>
    <submittedName>
        <fullName evidence="4">GNAT family N-acetyltransferase</fullName>
    </submittedName>
</protein>
<dbReference type="AlphaFoldDB" id="A0A558DFP4"/>
<dbReference type="PROSITE" id="PS51186">
    <property type="entry name" value="GNAT"/>
    <property type="match status" value="1"/>
</dbReference>
<organism evidence="4 5">
    <name type="scientific">Sedimenticola thiotaurini</name>
    <dbReference type="NCBI Taxonomy" id="1543721"/>
    <lineage>
        <taxon>Bacteria</taxon>
        <taxon>Pseudomonadati</taxon>
        <taxon>Pseudomonadota</taxon>
        <taxon>Gammaproteobacteria</taxon>
        <taxon>Chromatiales</taxon>
        <taxon>Sedimenticolaceae</taxon>
        <taxon>Sedimenticola</taxon>
    </lineage>
</organism>
<feature type="domain" description="N-acetyltransferase" evidence="3">
    <location>
        <begin position="1"/>
        <end position="142"/>
    </location>
</feature>
<evidence type="ECO:0000259" key="3">
    <source>
        <dbReference type="PROSITE" id="PS51186"/>
    </source>
</evidence>
<dbReference type="InterPro" id="IPR016181">
    <property type="entry name" value="Acyl_CoA_acyltransferase"/>
</dbReference>
<dbReference type="InterPro" id="IPR000182">
    <property type="entry name" value="GNAT_dom"/>
</dbReference>
<dbReference type="CDD" id="cd04301">
    <property type="entry name" value="NAT_SF"/>
    <property type="match status" value="1"/>
</dbReference>
<sequence>MKIIPAHNRVQIKQLLASVGLPTDDIDEDSSALFYLVEHQSEVIGLIGMECFQKEALLRSLMVKPAYRDQGLGRELVNHIQQTARRQGALRLYLLTTTASNYFLQQGFHSISRDETPEAIKATDEFSHICPASATIMCKELNT</sequence>
<keyword evidence="2" id="KW-0012">Acyltransferase</keyword>
<evidence type="ECO:0000313" key="5">
    <source>
        <dbReference type="Proteomes" id="UP000317355"/>
    </source>
</evidence>
<comment type="caution">
    <text evidence="4">The sequence shown here is derived from an EMBL/GenBank/DDBJ whole genome shotgun (WGS) entry which is preliminary data.</text>
</comment>
<dbReference type="EMBL" id="VMRY01000003">
    <property type="protein sequence ID" value="TVT59846.1"/>
    <property type="molecule type" value="Genomic_DNA"/>
</dbReference>
<proteinExistence type="predicted"/>
<evidence type="ECO:0000256" key="2">
    <source>
        <dbReference type="ARBA" id="ARBA00023315"/>
    </source>
</evidence>
<name>A0A558DFP4_9GAMM</name>
<reference evidence="4 5" key="1">
    <citation type="submission" date="2019-07" db="EMBL/GenBank/DDBJ databases">
        <title>The pathways for chlorine oxyanion respiration interact through the shared metabolite chlorate.</title>
        <authorList>
            <person name="Barnum T.P."/>
            <person name="Cheng Y."/>
            <person name="Hill K.A."/>
            <person name="Lucas L.N."/>
            <person name="Carlson H.K."/>
            <person name="Coates J.D."/>
        </authorList>
    </citation>
    <scope>NUCLEOTIDE SEQUENCE [LARGE SCALE GENOMIC DNA]</scope>
    <source>
        <strain evidence="4">BK-3</strain>
    </source>
</reference>
<keyword evidence="1 4" id="KW-0808">Transferase</keyword>
<accession>A0A558DFP4</accession>
<gene>
    <name evidence="4" type="ORF">FHK82_02380</name>
</gene>
<evidence type="ECO:0000256" key="1">
    <source>
        <dbReference type="ARBA" id="ARBA00022679"/>
    </source>
</evidence>
<evidence type="ECO:0000313" key="4">
    <source>
        <dbReference type="EMBL" id="TVT59846.1"/>
    </source>
</evidence>
<dbReference type="InterPro" id="IPR050832">
    <property type="entry name" value="Bact_Acetyltransf"/>
</dbReference>
<dbReference type="Proteomes" id="UP000317355">
    <property type="component" value="Unassembled WGS sequence"/>
</dbReference>
<dbReference type="Gene3D" id="3.40.630.30">
    <property type="match status" value="1"/>
</dbReference>
<dbReference type="PANTHER" id="PTHR43877">
    <property type="entry name" value="AMINOALKYLPHOSPHONATE N-ACETYLTRANSFERASE-RELATED-RELATED"/>
    <property type="match status" value="1"/>
</dbReference>
<dbReference type="GO" id="GO:0016747">
    <property type="term" value="F:acyltransferase activity, transferring groups other than amino-acyl groups"/>
    <property type="evidence" value="ECO:0007669"/>
    <property type="project" value="InterPro"/>
</dbReference>
<dbReference type="NCBIfam" id="NF040501">
    <property type="entry name" value="resist_ArsN2"/>
    <property type="match status" value="1"/>
</dbReference>
<dbReference type="SUPFAM" id="SSF55729">
    <property type="entry name" value="Acyl-CoA N-acyltransferases (Nat)"/>
    <property type="match status" value="1"/>
</dbReference>